<comment type="caution">
    <text evidence="1">The sequence shown here is derived from an EMBL/GenBank/DDBJ whole genome shotgun (WGS) entry which is preliminary data.</text>
</comment>
<reference evidence="1 2" key="2">
    <citation type="journal article" date="2023" name="Mol. Biol. Evol.">
        <title>Genomics of Secondarily Temperate Adaptation in the Only Non-Antarctic Icefish.</title>
        <authorList>
            <person name="Rivera-Colon A.G."/>
            <person name="Rayamajhi N."/>
            <person name="Minhas B.F."/>
            <person name="Madrigal G."/>
            <person name="Bilyk K.T."/>
            <person name="Yoon V."/>
            <person name="Hune M."/>
            <person name="Gregory S."/>
            <person name="Cheng C.H.C."/>
            <person name="Catchen J.M."/>
        </authorList>
    </citation>
    <scope>NUCLEOTIDE SEQUENCE [LARGE SCALE GENOMIC DNA]</scope>
    <source>
        <strain evidence="1">JMC-PN-2008</strain>
    </source>
</reference>
<organism evidence="1 2">
    <name type="scientific">Eleginops maclovinus</name>
    <name type="common">Patagonian blennie</name>
    <name type="synonym">Eleginus maclovinus</name>
    <dbReference type="NCBI Taxonomy" id="56733"/>
    <lineage>
        <taxon>Eukaryota</taxon>
        <taxon>Metazoa</taxon>
        <taxon>Chordata</taxon>
        <taxon>Craniata</taxon>
        <taxon>Vertebrata</taxon>
        <taxon>Euteleostomi</taxon>
        <taxon>Actinopterygii</taxon>
        <taxon>Neopterygii</taxon>
        <taxon>Teleostei</taxon>
        <taxon>Neoteleostei</taxon>
        <taxon>Acanthomorphata</taxon>
        <taxon>Eupercaria</taxon>
        <taxon>Perciformes</taxon>
        <taxon>Notothenioidei</taxon>
        <taxon>Eleginopidae</taxon>
        <taxon>Eleginops</taxon>
    </lineage>
</organism>
<reference evidence="1 2" key="1">
    <citation type="journal article" date="2023" name="Genes (Basel)">
        <title>Chromosome-Level Genome Assembly and Circadian Gene Repertoire of the Patagonia Blennie Eleginops maclovinus-The Closest Ancestral Proxy of Antarctic Cryonotothenioids.</title>
        <authorList>
            <person name="Cheng C.C."/>
            <person name="Rivera-Colon A.G."/>
            <person name="Minhas B.F."/>
            <person name="Wilson L."/>
            <person name="Rayamajhi N."/>
            <person name="Vargas-Chacoff L."/>
            <person name="Catchen J.M."/>
        </authorList>
    </citation>
    <scope>NUCLEOTIDE SEQUENCE [LARGE SCALE GENOMIC DNA]</scope>
    <source>
        <strain evidence="1">JMC-PN-2008</strain>
    </source>
</reference>
<dbReference type="AlphaFoldDB" id="A0AAN7Y730"/>
<dbReference type="Proteomes" id="UP001346869">
    <property type="component" value="Unassembled WGS sequence"/>
</dbReference>
<keyword evidence="2" id="KW-1185">Reference proteome</keyword>
<evidence type="ECO:0000313" key="2">
    <source>
        <dbReference type="Proteomes" id="UP001346869"/>
    </source>
</evidence>
<sequence>MQIRASLTERISRPILTGSSWGCTGQGSRRGPLIGTRLMCFQLQSWGVREVVVGQGLLPLLSLQDRTLALAAVLQATLRRAGVVQYLVSMKHRPEY</sequence>
<accession>A0AAN7Y730</accession>
<proteinExistence type="predicted"/>
<name>A0AAN7Y730_ELEMC</name>
<dbReference type="EMBL" id="JAUZQC010000003">
    <property type="protein sequence ID" value="KAK5873285.1"/>
    <property type="molecule type" value="Genomic_DNA"/>
</dbReference>
<protein>
    <submittedName>
        <fullName evidence="1">Uncharacterized protein</fullName>
    </submittedName>
</protein>
<gene>
    <name evidence="1" type="ORF">PBY51_018337</name>
</gene>
<evidence type="ECO:0000313" key="1">
    <source>
        <dbReference type="EMBL" id="KAK5873285.1"/>
    </source>
</evidence>